<protein>
    <submittedName>
        <fullName evidence="2">Uncharacterized protein</fullName>
    </submittedName>
</protein>
<reference evidence="2" key="1">
    <citation type="journal article" date="2020" name="bioRxiv">
        <title>Chromosome-level reference genome of the European wasp spider Argiope bruennichi: a resource for studies on range expansion and evolutionary adaptation.</title>
        <authorList>
            <person name="Sheffer M.M."/>
            <person name="Hoppe A."/>
            <person name="Krehenwinkel H."/>
            <person name="Uhl G."/>
            <person name="Kuss A.W."/>
            <person name="Jensen L."/>
            <person name="Jensen C."/>
            <person name="Gillespie R.G."/>
            <person name="Hoff K.J."/>
            <person name="Prost S."/>
        </authorList>
    </citation>
    <scope>NUCLEOTIDE SEQUENCE</scope>
</reference>
<evidence type="ECO:0000313" key="2">
    <source>
        <dbReference type="EMBL" id="KAF8763502.1"/>
    </source>
</evidence>
<feature type="signal peptide" evidence="1">
    <location>
        <begin position="1"/>
        <end position="18"/>
    </location>
</feature>
<reference evidence="2" key="2">
    <citation type="submission" date="2020-06" db="EMBL/GenBank/DDBJ databases">
        <authorList>
            <person name="Sheffer M."/>
        </authorList>
    </citation>
    <scope>NUCLEOTIDE SEQUENCE</scope>
</reference>
<name>A0A8T0DYD5_ARGBR</name>
<sequence length="202" mass="22988">MMFYRFIVFCLLIIGLHGNATELNMNDNFTDSSVNLFNTNMSITDNFTESSVNLFNTTVSIIDNFTESSVNLFNTTVRIIDNFRGVYVTTRGYGRAYTAPVATTTANVTILGNVNEPTENTTRFTCGKYNPCHWQFYNVYNQERTFEMEYPSVCDCPNNTVCRYYRDNISIRAFEYRCMEVNLTSAEPETSSASEASPTDSV</sequence>
<keyword evidence="3" id="KW-1185">Reference proteome</keyword>
<gene>
    <name evidence="2" type="ORF">HNY73_021684</name>
</gene>
<comment type="caution">
    <text evidence="2">The sequence shown here is derived from an EMBL/GenBank/DDBJ whole genome shotgun (WGS) entry which is preliminary data.</text>
</comment>
<organism evidence="2 3">
    <name type="scientific">Argiope bruennichi</name>
    <name type="common">Wasp spider</name>
    <name type="synonym">Aranea bruennichi</name>
    <dbReference type="NCBI Taxonomy" id="94029"/>
    <lineage>
        <taxon>Eukaryota</taxon>
        <taxon>Metazoa</taxon>
        <taxon>Ecdysozoa</taxon>
        <taxon>Arthropoda</taxon>
        <taxon>Chelicerata</taxon>
        <taxon>Arachnida</taxon>
        <taxon>Araneae</taxon>
        <taxon>Araneomorphae</taxon>
        <taxon>Entelegynae</taxon>
        <taxon>Araneoidea</taxon>
        <taxon>Araneidae</taxon>
        <taxon>Argiope</taxon>
    </lineage>
</organism>
<accession>A0A8T0DYD5</accession>
<feature type="chain" id="PRO_5035726556" evidence="1">
    <location>
        <begin position="19"/>
        <end position="202"/>
    </location>
</feature>
<dbReference type="AlphaFoldDB" id="A0A8T0DYD5"/>
<proteinExistence type="predicted"/>
<dbReference type="EMBL" id="JABXBU010002231">
    <property type="protein sequence ID" value="KAF8763502.1"/>
    <property type="molecule type" value="Genomic_DNA"/>
</dbReference>
<evidence type="ECO:0000313" key="3">
    <source>
        <dbReference type="Proteomes" id="UP000807504"/>
    </source>
</evidence>
<dbReference type="Proteomes" id="UP000807504">
    <property type="component" value="Unassembled WGS sequence"/>
</dbReference>
<evidence type="ECO:0000256" key="1">
    <source>
        <dbReference type="SAM" id="SignalP"/>
    </source>
</evidence>
<keyword evidence="1" id="KW-0732">Signal</keyword>